<organism evidence="1 2">
    <name type="scientific">Alishewanella maricola</name>
    <dbReference type="NCBI Taxonomy" id="2795740"/>
    <lineage>
        <taxon>Bacteria</taxon>
        <taxon>Pseudomonadati</taxon>
        <taxon>Pseudomonadota</taxon>
        <taxon>Gammaproteobacteria</taxon>
        <taxon>Alteromonadales</taxon>
        <taxon>Alteromonadaceae</taxon>
        <taxon>Alishewanella</taxon>
    </lineage>
</organism>
<dbReference type="EMBL" id="JAEINI020000010">
    <property type="protein sequence ID" value="MCB5227756.1"/>
    <property type="molecule type" value="Genomic_DNA"/>
</dbReference>
<dbReference type="GO" id="GO:0032259">
    <property type="term" value="P:methylation"/>
    <property type="evidence" value="ECO:0007669"/>
    <property type="project" value="UniProtKB-KW"/>
</dbReference>
<reference evidence="1 2" key="1">
    <citation type="submission" date="2021-10" db="EMBL/GenBank/DDBJ databases">
        <title>Alishewanella koreense sp. nov. isolated from seawater of southwestern coast in South Korea and the proposal for the reclassification of Rheinheimera perlucida and Rheinheimera tuosuensis as Arsukibacterium perlucida and Arsukibacterium tuosuensis.</title>
        <authorList>
            <person name="Kim K.H."/>
            <person name="Ruan W."/>
            <person name="Kim K.R."/>
            <person name="Baek J.H."/>
            <person name="Jeon C.O."/>
        </authorList>
    </citation>
    <scope>NUCLEOTIDE SEQUENCE [LARGE SCALE GENOMIC DNA]</scope>
    <source>
        <strain evidence="1 2">16-MA</strain>
    </source>
</reference>
<gene>
    <name evidence="1" type="ORF">JAO78_013135</name>
</gene>
<dbReference type="Pfam" id="PF13489">
    <property type="entry name" value="Methyltransf_23"/>
    <property type="match status" value="1"/>
</dbReference>
<evidence type="ECO:0000313" key="2">
    <source>
        <dbReference type="Proteomes" id="UP000633814"/>
    </source>
</evidence>
<keyword evidence="2" id="KW-1185">Reference proteome</keyword>
<protein>
    <submittedName>
        <fullName evidence="1">Class I SAM-dependent methyltransferase</fullName>
    </submittedName>
</protein>
<dbReference type="PANTHER" id="PTHR43861">
    <property type="entry name" value="TRANS-ACONITATE 2-METHYLTRANSFERASE-RELATED"/>
    <property type="match status" value="1"/>
</dbReference>
<comment type="caution">
    <text evidence="1">The sequence shown here is derived from an EMBL/GenBank/DDBJ whole genome shotgun (WGS) entry which is preliminary data.</text>
</comment>
<name>A0ABS8C629_9ALTE</name>
<dbReference type="SUPFAM" id="SSF53335">
    <property type="entry name" value="S-adenosyl-L-methionine-dependent methyltransferases"/>
    <property type="match status" value="1"/>
</dbReference>
<accession>A0ABS8C629</accession>
<dbReference type="GO" id="GO:0008168">
    <property type="term" value="F:methyltransferase activity"/>
    <property type="evidence" value="ECO:0007669"/>
    <property type="project" value="UniProtKB-KW"/>
</dbReference>
<keyword evidence="1" id="KW-0808">Transferase</keyword>
<evidence type="ECO:0000313" key="1">
    <source>
        <dbReference type="EMBL" id="MCB5227756.1"/>
    </source>
</evidence>
<dbReference type="RefSeq" id="WP_226751818.1">
    <property type="nucleotide sequence ID" value="NZ_JAEINI020000010.1"/>
</dbReference>
<dbReference type="Proteomes" id="UP000633814">
    <property type="component" value="Unassembled WGS sequence"/>
</dbReference>
<keyword evidence="1" id="KW-0489">Methyltransferase</keyword>
<dbReference type="Gene3D" id="3.40.50.150">
    <property type="entry name" value="Vaccinia Virus protein VP39"/>
    <property type="match status" value="1"/>
</dbReference>
<dbReference type="CDD" id="cd02440">
    <property type="entry name" value="AdoMet_MTases"/>
    <property type="match status" value="1"/>
</dbReference>
<dbReference type="InterPro" id="IPR029063">
    <property type="entry name" value="SAM-dependent_MTases_sf"/>
</dbReference>
<sequence>MTSEPKIIHWKSHHGTLVCNHNGFDLIDCSNCGFKHVVPLPSPEELIDVYQHDYYDQEKPLYLSRYQQDLPWWNLVYEQRYRILSQHLSSSQRTILDIGSGPGYFLLKGKELNWQVFGIEPSVQAATFSKQLGLDVFNGFFSPATADTFGKVDAINMSLVLEHIPDPAAFLTLVHQQLNKDGLLCIIVPNDFNPFQTLLNQHLDYAKWWVAPPHHLNYFNFTSLSRLLNHCGFEVVHQEATFPIDLFLTMGDNYIGHDDVGRACHTKRMTFEKNMLENGQHELLSELYSALSKLGIGREVVVYAKKSNA</sequence>
<proteinExistence type="predicted"/>